<feature type="domain" description="NAD-dependent epimerase/dehydratase" evidence="3">
    <location>
        <begin position="6"/>
        <end position="245"/>
    </location>
</feature>
<comment type="caution">
    <text evidence="4">The sequence shown here is derived from an EMBL/GenBank/DDBJ whole genome shotgun (WGS) entry which is preliminary data.</text>
</comment>
<comment type="similarity">
    <text evidence="2">Belongs to the NAD(P)-dependent epimerase/dehydratase family. Dihydroflavonol-4-reductase subfamily.</text>
</comment>
<name>A0ABW3JLS7_9FLAO</name>
<dbReference type="PANTHER" id="PTHR10366:SF564">
    <property type="entry name" value="STEROL-4-ALPHA-CARBOXYLATE 3-DEHYDROGENASE, DECARBOXYLATING"/>
    <property type="match status" value="1"/>
</dbReference>
<evidence type="ECO:0000313" key="4">
    <source>
        <dbReference type="EMBL" id="MFD0991231.1"/>
    </source>
</evidence>
<dbReference type="Proteomes" id="UP001597061">
    <property type="component" value="Unassembled WGS sequence"/>
</dbReference>
<accession>A0ABW3JLS7</accession>
<dbReference type="Gene3D" id="3.40.50.720">
    <property type="entry name" value="NAD(P)-binding Rossmann-like Domain"/>
    <property type="match status" value="1"/>
</dbReference>
<gene>
    <name evidence="4" type="ORF">ACFQ1R_14080</name>
</gene>
<dbReference type="InterPro" id="IPR050425">
    <property type="entry name" value="NAD(P)_dehydrat-like"/>
</dbReference>
<dbReference type="InterPro" id="IPR001509">
    <property type="entry name" value="Epimerase_deHydtase"/>
</dbReference>
<protein>
    <submittedName>
        <fullName evidence="4">NAD-dependent epimerase/dehydratase family protein</fullName>
    </submittedName>
</protein>
<organism evidence="4 5">
    <name type="scientific">Mariniflexile jejuense</name>
    <dbReference type="NCBI Taxonomy" id="1173582"/>
    <lineage>
        <taxon>Bacteria</taxon>
        <taxon>Pseudomonadati</taxon>
        <taxon>Bacteroidota</taxon>
        <taxon>Flavobacteriia</taxon>
        <taxon>Flavobacteriales</taxon>
        <taxon>Flavobacteriaceae</taxon>
        <taxon>Mariniflexile</taxon>
    </lineage>
</organism>
<dbReference type="InterPro" id="IPR036291">
    <property type="entry name" value="NAD(P)-bd_dom_sf"/>
</dbReference>
<keyword evidence="1" id="KW-0560">Oxidoreductase</keyword>
<evidence type="ECO:0000259" key="3">
    <source>
        <dbReference type="Pfam" id="PF01370"/>
    </source>
</evidence>
<dbReference type="Pfam" id="PF01370">
    <property type="entry name" value="Epimerase"/>
    <property type="match status" value="1"/>
</dbReference>
<sequence>MKKTGIIGGSGFIGSYITKQFLDHGFQVKVSTTDIARKDKYEHLMVFNHSDNLYISELNVTDKVALKDFVSDCDVVIHCGTPFILDFEDPKVELFAPTIKGTENFLAVVNNTPSIEKVVFIASVAAFNTNFPFPAGTKSFTDTFDETDTPFYSDESHPYAQAKFIANETVENFIKKNTDLHFEISTVSPVMVIGNSLSKREDSTSGSLQFLIKNNIAPNDFLKVVFDNDVPFAMVNVEDVAIATYKTAITKELHGKNYLLSSETYKVSDIHEMLNKKEPKENSKIIYKNKLAEQDLHFQFKTVKETLNNYLNE</sequence>
<dbReference type="PANTHER" id="PTHR10366">
    <property type="entry name" value="NAD DEPENDENT EPIMERASE/DEHYDRATASE"/>
    <property type="match status" value="1"/>
</dbReference>
<proteinExistence type="inferred from homology"/>
<keyword evidence="5" id="KW-1185">Reference proteome</keyword>
<evidence type="ECO:0000256" key="1">
    <source>
        <dbReference type="ARBA" id="ARBA00023002"/>
    </source>
</evidence>
<dbReference type="SUPFAM" id="SSF51735">
    <property type="entry name" value="NAD(P)-binding Rossmann-fold domains"/>
    <property type="match status" value="1"/>
</dbReference>
<reference evidence="5" key="1">
    <citation type="journal article" date="2019" name="Int. J. Syst. Evol. Microbiol.">
        <title>The Global Catalogue of Microorganisms (GCM) 10K type strain sequencing project: providing services to taxonomists for standard genome sequencing and annotation.</title>
        <authorList>
            <consortium name="The Broad Institute Genomics Platform"/>
            <consortium name="The Broad Institute Genome Sequencing Center for Infectious Disease"/>
            <person name="Wu L."/>
            <person name="Ma J."/>
        </authorList>
    </citation>
    <scope>NUCLEOTIDE SEQUENCE [LARGE SCALE GENOMIC DNA]</scope>
    <source>
        <strain evidence="5">CCUG 62414</strain>
    </source>
</reference>
<dbReference type="RefSeq" id="WP_379926913.1">
    <property type="nucleotide sequence ID" value="NZ_JBHTJI010000042.1"/>
</dbReference>
<evidence type="ECO:0000313" key="5">
    <source>
        <dbReference type="Proteomes" id="UP001597061"/>
    </source>
</evidence>
<evidence type="ECO:0000256" key="2">
    <source>
        <dbReference type="ARBA" id="ARBA00023445"/>
    </source>
</evidence>
<dbReference type="EMBL" id="JBHTJI010000042">
    <property type="protein sequence ID" value="MFD0991231.1"/>
    <property type="molecule type" value="Genomic_DNA"/>
</dbReference>